<dbReference type="GO" id="GO:0030435">
    <property type="term" value="P:sporulation resulting in formation of a cellular spore"/>
    <property type="evidence" value="ECO:0007669"/>
    <property type="project" value="InterPro"/>
</dbReference>
<dbReference type="EMBL" id="UINC01011584">
    <property type="protein sequence ID" value="SVA51031.1"/>
    <property type="molecule type" value="Genomic_DNA"/>
</dbReference>
<reference evidence="2" key="1">
    <citation type="submission" date="2018-05" db="EMBL/GenBank/DDBJ databases">
        <authorList>
            <person name="Lanie J.A."/>
            <person name="Ng W.-L."/>
            <person name="Kazmierczak K.M."/>
            <person name="Andrzejewski T.M."/>
            <person name="Davidsen T.M."/>
            <person name="Wayne K.J."/>
            <person name="Tettelin H."/>
            <person name="Glass J.I."/>
            <person name="Rusch D."/>
            <person name="Podicherti R."/>
            <person name="Tsui H.-C.T."/>
            <person name="Winkler M.E."/>
        </authorList>
    </citation>
    <scope>NUCLEOTIDE SEQUENCE</scope>
</reference>
<organism evidence="2">
    <name type="scientific">marine metagenome</name>
    <dbReference type="NCBI Taxonomy" id="408172"/>
    <lineage>
        <taxon>unclassified sequences</taxon>
        <taxon>metagenomes</taxon>
        <taxon>ecological metagenomes</taxon>
    </lineage>
</organism>
<dbReference type="NCBIfam" id="TIGR02669">
    <property type="entry name" value="SpoIID_LytB"/>
    <property type="match status" value="1"/>
</dbReference>
<dbReference type="InterPro" id="IPR013693">
    <property type="entry name" value="SpoIID/LytB_N"/>
</dbReference>
<feature type="domain" description="Sporulation stage II protein D amidase enhancer LytB N-terminal" evidence="1">
    <location>
        <begin position="72"/>
        <end position="158"/>
    </location>
</feature>
<dbReference type="Pfam" id="PF08486">
    <property type="entry name" value="SpoIID"/>
    <property type="match status" value="1"/>
</dbReference>
<protein>
    <recommendedName>
        <fullName evidence="1">Sporulation stage II protein D amidase enhancer LytB N-terminal domain-containing protein</fullName>
    </recommendedName>
</protein>
<gene>
    <name evidence="2" type="ORF">METZ01_LOCUS103885</name>
</gene>
<evidence type="ECO:0000259" key="1">
    <source>
        <dbReference type="Pfam" id="PF08486"/>
    </source>
</evidence>
<proteinExistence type="predicted"/>
<name>A0A381WFE2_9ZZZZ</name>
<evidence type="ECO:0000313" key="2">
    <source>
        <dbReference type="EMBL" id="SVA51031.1"/>
    </source>
</evidence>
<dbReference type="InterPro" id="IPR013486">
    <property type="entry name" value="SpoIID/LytB"/>
</dbReference>
<dbReference type="AlphaFoldDB" id="A0A381WFE2"/>
<sequence>MPEDRVQKLLIVDVENNLSFNINLSKEPNYFPTSTYKLSSIRAGRGFHWEKQISITVEGELEIKIVDECLFVINHIPLEKYIICVATSEMSGECPQALLESQTVAARSWLLAAMEQKHADLGIDSCNDDCCQRYQGIENLTDAAISAAEKTLGQVLIHDEKICDTRYAKSCGGISENNENVWDGDPKPYLRAIHDGNNSALPNIKSESDLKVWLTELQNSYCGPEYVPENDLKKYLGHVDKSGSYFRWNVSFSQEELTQLISEKTERTFESIILLQPLNRGISGRITQLRIDGISKGEPANIILNSEYEIRRVLHPDFLYSSAFIIETNSDLDSQPSQIKLRGAGWGHGVGLCQIGALGMALNGSSFENILSHYFHSTELKNIYD</sequence>
<accession>A0A381WFE2</accession>